<dbReference type="PANTHER" id="PTHR12236">
    <property type="entry name" value="STRUCTURAL CONTITUENT OF CUTICLE"/>
    <property type="match status" value="1"/>
</dbReference>
<dbReference type="KEGG" id="goe:100898578"/>
<dbReference type="GO" id="GO:0005615">
    <property type="term" value="C:extracellular space"/>
    <property type="evidence" value="ECO:0007669"/>
    <property type="project" value="TreeGrafter"/>
</dbReference>
<evidence type="ECO:0000256" key="2">
    <source>
        <dbReference type="PROSITE-ProRule" id="PRU00497"/>
    </source>
</evidence>
<evidence type="ECO:0000313" key="5">
    <source>
        <dbReference type="Proteomes" id="UP000694867"/>
    </source>
</evidence>
<dbReference type="RefSeq" id="XP_003748548.1">
    <property type="nucleotide sequence ID" value="XM_003748500.1"/>
</dbReference>
<protein>
    <submittedName>
        <fullName evidence="6">Cuticle protein 10.9</fullName>
    </submittedName>
</protein>
<gene>
    <name evidence="6" type="primary">LOC100898578</name>
</gene>
<dbReference type="GeneID" id="100898578"/>
<dbReference type="InterPro" id="IPR051217">
    <property type="entry name" value="Insect_Cuticle_Struc_Prot"/>
</dbReference>
<feature type="compositionally biased region" description="Basic and acidic residues" evidence="3">
    <location>
        <begin position="34"/>
        <end position="45"/>
    </location>
</feature>
<feature type="chain" id="PRO_5042602797" evidence="4">
    <location>
        <begin position="18"/>
        <end position="131"/>
    </location>
</feature>
<proteinExistence type="predicted"/>
<feature type="region of interest" description="Disordered" evidence="3">
    <location>
        <begin position="25"/>
        <end position="57"/>
    </location>
</feature>
<name>A0AAJ6QZ11_9ACAR</name>
<dbReference type="Proteomes" id="UP000694867">
    <property type="component" value="Unplaced"/>
</dbReference>
<keyword evidence="5" id="KW-1185">Reference proteome</keyword>
<dbReference type="PROSITE" id="PS51155">
    <property type="entry name" value="CHIT_BIND_RR_2"/>
    <property type="match status" value="1"/>
</dbReference>
<feature type="signal peptide" evidence="4">
    <location>
        <begin position="1"/>
        <end position="17"/>
    </location>
</feature>
<dbReference type="PANTHER" id="PTHR12236:SF79">
    <property type="entry name" value="CUTICULAR PROTEIN 50CB-RELATED"/>
    <property type="match status" value="1"/>
</dbReference>
<dbReference type="Pfam" id="PF00379">
    <property type="entry name" value="Chitin_bind_4"/>
    <property type="match status" value="1"/>
</dbReference>
<dbReference type="InterPro" id="IPR000618">
    <property type="entry name" value="Insect_cuticle"/>
</dbReference>
<evidence type="ECO:0000256" key="3">
    <source>
        <dbReference type="SAM" id="MobiDB-lite"/>
    </source>
</evidence>
<dbReference type="PRINTS" id="PR00947">
    <property type="entry name" value="CUTICLE"/>
</dbReference>
<evidence type="ECO:0000256" key="4">
    <source>
        <dbReference type="SAM" id="SignalP"/>
    </source>
</evidence>
<keyword evidence="4" id="KW-0732">Signal</keyword>
<evidence type="ECO:0000313" key="6">
    <source>
        <dbReference type="RefSeq" id="XP_003748548.1"/>
    </source>
</evidence>
<dbReference type="GO" id="GO:0031012">
    <property type="term" value="C:extracellular matrix"/>
    <property type="evidence" value="ECO:0007669"/>
    <property type="project" value="TreeGrafter"/>
</dbReference>
<keyword evidence="1 2" id="KW-0193">Cuticle</keyword>
<dbReference type="GO" id="GO:0042302">
    <property type="term" value="F:structural constituent of cuticle"/>
    <property type="evidence" value="ECO:0007669"/>
    <property type="project" value="UniProtKB-UniRule"/>
</dbReference>
<dbReference type="InterPro" id="IPR031311">
    <property type="entry name" value="CHIT_BIND_RR_consensus"/>
</dbReference>
<accession>A0AAJ6QZ11</accession>
<organism evidence="5 6">
    <name type="scientific">Galendromus occidentalis</name>
    <name type="common">western predatory mite</name>
    <dbReference type="NCBI Taxonomy" id="34638"/>
    <lineage>
        <taxon>Eukaryota</taxon>
        <taxon>Metazoa</taxon>
        <taxon>Ecdysozoa</taxon>
        <taxon>Arthropoda</taxon>
        <taxon>Chelicerata</taxon>
        <taxon>Arachnida</taxon>
        <taxon>Acari</taxon>
        <taxon>Parasitiformes</taxon>
        <taxon>Mesostigmata</taxon>
        <taxon>Gamasina</taxon>
        <taxon>Phytoseioidea</taxon>
        <taxon>Phytoseiidae</taxon>
        <taxon>Typhlodrominae</taxon>
        <taxon>Galendromus</taxon>
    </lineage>
</organism>
<reference evidence="6" key="1">
    <citation type="submission" date="2025-08" db="UniProtKB">
        <authorList>
            <consortium name="RefSeq"/>
        </authorList>
    </citation>
    <scope>IDENTIFICATION</scope>
</reference>
<sequence length="131" mass="14043">MFRPLFVLSSLAICVLAQDNDAKPEPYQFNYSSQDKEGSSSHEESGDGSGRVQGSYSLQLADGRMRTVTYWADESGFHADVITNEQGTESKNPADVTIQSSAPTGAEAAAGSEMIATIVKAPQGFRPVHSR</sequence>
<dbReference type="PROSITE" id="PS00233">
    <property type="entry name" value="CHIT_BIND_RR_1"/>
    <property type="match status" value="1"/>
</dbReference>
<dbReference type="AlphaFoldDB" id="A0AAJ6QZ11"/>
<evidence type="ECO:0000256" key="1">
    <source>
        <dbReference type="ARBA" id="ARBA00022460"/>
    </source>
</evidence>